<accession>A0A4Z2GTI4</accession>
<name>A0A4Z2GTI4_9TELE</name>
<dbReference type="EMBL" id="SRLO01000436">
    <property type="protein sequence ID" value="TNN56103.1"/>
    <property type="molecule type" value="Genomic_DNA"/>
</dbReference>
<comment type="caution">
    <text evidence="1">The sequence shown here is derived from an EMBL/GenBank/DDBJ whole genome shotgun (WGS) entry which is preliminary data.</text>
</comment>
<dbReference type="AlphaFoldDB" id="A0A4Z2GTI4"/>
<keyword evidence="2" id="KW-1185">Reference proteome</keyword>
<proteinExistence type="predicted"/>
<reference evidence="1 2" key="1">
    <citation type="submission" date="2019-03" db="EMBL/GenBank/DDBJ databases">
        <title>First draft genome of Liparis tanakae, snailfish: a comprehensive survey of snailfish specific genes.</title>
        <authorList>
            <person name="Kim W."/>
            <person name="Song I."/>
            <person name="Jeong J.-H."/>
            <person name="Kim D."/>
            <person name="Kim S."/>
            <person name="Ryu S."/>
            <person name="Song J.Y."/>
            <person name="Lee S.K."/>
        </authorList>
    </citation>
    <scope>NUCLEOTIDE SEQUENCE [LARGE SCALE GENOMIC DNA]</scope>
    <source>
        <tissue evidence="1">Muscle</tissue>
    </source>
</reference>
<dbReference type="Proteomes" id="UP000314294">
    <property type="component" value="Unassembled WGS sequence"/>
</dbReference>
<organism evidence="1 2">
    <name type="scientific">Liparis tanakae</name>
    <name type="common">Tanaka's snailfish</name>
    <dbReference type="NCBI Taxonomy" id="230148"/>
    <lineage>
        <taxon>Eukaryota</taxon>
        <taxon>Metazoa</taxon>
        <taxon>Chordata</taxon>
        <taxon>Craniata</taxon>
        <taxon>Vertebrata</taxon>
        <taxon>Euteleostomi</taxon>
        <taxon>Actinopterygii</taxon>
        <taxon>Neopterygii</taxon>
        <taxon>Teleostei</taxon>
        <taxon>Neoteleostei</taxon>
        <taxon>Acanthomorphata</taxon>
        <taxon>Eupercaria</taxon>
        <taxon>Perciformes</taxon>
        <taxon>Cottioidei</taxon>
        <taxon>Cottales</taxon>
        <taxon>Liparidae</taxon>
        <taxon>Liparis</taxon>
    </lineage>
</organism>
<gene>
    <name evidence="1" type="ORF">EYF80_033653</name>
</gene>
<protein>
    <submittedName>
        <fullName evidence="1">Uncharacterized protein</fullName>
    </submittedName>
</protein>
<evidence type="ECO:0000313" key="2">
    <source>
        <dbReference type="Proteomes" id="UP000314294"/>
    </source>
</evidence>
<evidence type="ECO:0000313" key="1">
    <source>
        <dbReference type="EMBL" id="TNN56103.1"/>
    </source>
</evidence>
<sequence length="146" mass="16133">MRIGPGDVTSLQQRLQEVLQAVGEAAHHVAGVAVLREEEGQLEVRILLQLNLSAIAPRELIGCVLCHSHHVWQHSPESVSVTSLLNSHMLMKWKSCENSWMVRAALTRHRRSNDMAPVSVCRTSSGRRGDARYTRSAITATLGVYG</sequence>